<accession>A0ABQ9CNA6</accession>
<dbReference type="PANTHER" id="PTHR33332">
    <property type="entry name" value="REVERSE TRANSCRIPTASE DOMAIN-CONTAINING PROTEIN"/>
    <property type="match status" value="1"/>
</dbReference>
<keyword evidence="2" id="KW-1185">Reference proteome</keyword>
<name>A0ABQ9CNA6_9PASS</name>
<evidence type="ECO:0000313" key="2">
    <source>
        <dbReference type="Proteomes" id="UP001145742"/>
    </source>
</evidence>
<dbReference type="Proteomes" id="UP001145742">
    <property type="component" value="Unassembled WGS sequence"/>
</dbReference>
<comment type="caution">
    <text evidence="1">The sequence shown here is derived from an EMBL/GenBank/DDBJ whole genome shotgun (WGS) entry which is preliminary data.</text>
</comment>
<organism evidence="1 2">
    <name type="scientific">Willisornis vidua</name>
    <name type="common">Xingu scale-backed antbird</name>
    <dbReference type="NCBI Taxonomy" id="1566151"/>
    <lineage>
        <taxon>Eukaryota</taxon>
        <taxon>Metazoa</taxon>
        <taxon>Chordata</taxon>
        <taxon>Craniata</taxon>
        <taxon>Vertebrata</taxon>
        <taxon>Euteleostomi</taxon>
        <taxon>Archelosauria</taxon>
        <taxon>Archosauria</taxon>
        <taxon>Dinosauria</taxon>
        <taxon>Saurischia</taxon>
        <taxon>Theropoda</taxon>
        <taxon>Coelurosauria</taxon>
        <taxon>Aves</taxon>
        <taxon>Neognathae</taxon>
        <taxon>Neoaves</taxon>
        <taxon>Telluraves</taxon>
        <taxon>Australaves</taxon>
        <taxon>Passeriformes</taxon>
        <taxon>Thamnophilidae</taxon>
        <taxon>Willisornis</taxon>
    </lineage>
</organism>
<dbReference type="EMBL" id="WHWB01034678">
    <property type="protein sequence ID" value="KAJ7406061.1"/>
    <property type="molecule type" value="Genomic_DNA"/>
</dbReference>
<proteinExistence type="predicted"/>
<dbReference type="PRINTS" id="PR01345">
    <property type="entry name" value="CERVTRCPTASE"/>
</dbReference>
<reference evidence="1" key="1">
    <citation type="submission" date="2019-10" db="EMBL/GenBank/DDBJ databases">
        <authorList>
            <person name="Soares A.E.R."/>
            <person name="Aleixo A."/>
            <person name="Schneider P."/>
            <person name="Miyaki C.Y."/>
            <person name="Schneider M.P."/>
            <person name="Mello C."/>
            <person name="Vasconcelos A.T.R."/>
        </authorList>
    </citation>
    <scope>NUCLEOTIDE SEQUENCE</scope>
    <source>
        <tissue evidence="1">Muscle</tissue>
    </source>
</reference>
<sequence>MIPHCGGSVDLLESRRALQRDLDTLDKWAKSNRMRFNKTKCWVLHFGHNSLQRYRLGTEWLWSGQAERDLEVISNRKLNVSQQCAQVAKKASGVLAGINNSVASRMREVILPLYSALVSPHLECCDQFWASQFRKDIEVLERVQGRAVTLVKGLEHKSCEERLRELGLFSLDKRRLRRPLLLCTTARQQAVEQEGTVLTVPEGV</sequence>
<evidence type="ECO:0000313" key="1">
    <source>
        <dbReference type="EMBL" id="KAJ7406061.1"/>
    </source>
</evidence>
<protein>
    <recommendedName>
        <fullName evidence="3">Rna-directed dna polymerase from mobile element jockey-like</fullName>
    </recommendedName>
</protein>
<gene>
    <name evidence="1" type="ORF">WISP_136035</name>
</gene>
<evidence type="ECO:0008006" key="3">
    <source>
        <dbReference type="Google" id="ProtNLM"/>
    </source>
</evidence>